<comment type="caution">
    <text evidence="2">The sequence shown here is derived from an EMBL/GenBank/DDBJ whole genome shotgun (WGS) entry which is preliminary data.</text>
</comment>
<sequence>MAAVTDTQRLLRQQIVPDFTPTIDNTTAKVVLLVVVNGVFHLARTGRIANSFLVKFATSRWYTLPTNALIRGWIYYANKPRQEEENGETYTISKTSLRSHPTSVRDTLCFAMLFFGFNKTSIAVDIAKEVGLLLHHAGLIDNAHFFGSQAGSIHGFVNTLDQNQTRNGNERGDALLILGFEESDLPEPSSTASPAEQEKANHKRNTRIKERADLFISLCCKARDNTLCTDPMKHVLTNANINIIRAERALCRY</sequence>
<accession>A0A2A4X782</accession>
<feature type="region of interest" description="Disordered" evidence="1">
    <location>
        <begin position="184"/>
        <end position="204"/>
    </location>
</feature>
<reference evidence="3" key="1">
    <citation type="submission" date="2017-08" db="EMBL/GenBank/DDBJ databases">
        <title>A dynamic microbial community with high functional redundancy inhabits the cold, oxic subseafloor aquifer.</title>
        <authorList>
            <person name="Tully B.J."/>
            <person name="Wheat C.G."/>
            <person name="Glazer B.T."/>
            <person name="Huber J.A."/>
        </authorList>
    </citation>
    <scope>NUCLEOTIDE SEQUENCE [LARGE SCALE GENOMIC DNA]</scope>
</reference>
<protein>
    <submittedName>
        <fullName evidence="2">Uncharacterized protein</fullName>
    </submittedName>
</protein>
<gene>
    <name evidence="2" type="ORF">COB21_02290</name>
</gene>
<proteinExistence type="predicted"/>
<evidence type="ECO:0000256" key="1">
    <source>
        <dbReference type="SAM" id="MobiDB-lite"/>
    </source>
</evidence>
<evidence type="ECO:0000313" key="2">
    <source>
        <dbReference type="EMBL" id="PCI77905.1"/>
    </source>
</evidence>
<dbReference type="Proteomes" id="UP000218775">
    <property type="component" value="Unassembled WGS sequence"/>
</dbReference>
<dbReference type="AlphaFoldDB" id="A0A2A4X782"/>
<name>A0A2A4X782_UNCAE</name>
<dbReference type="EMBL" id="NVUK01000011">
    <property type="protein sequence ID" value="PCI77905.1"/>
    <property type="molecule type" value="Genomic_DNA"/>
</dbReference>
<organism evidence="2 3">
    <name type="scientific">Aerophobetes bacterium</name>
    <dbReference type="NCBI Taxonomy" id="2030807"/>
    <lineage>
        <taxon>Bacteria</taxon>
        <taxon>Candidatus Aerophobota</taxon>
    </lineage>
</organism>
<evidence type="ECO:0000313" key="3">
    <source>
        <dbReference type="Proteomes" id="UP000218775"/>
    </source>
</evidence>